<gene>
    <name evidence="2" type="ORF">FRUB_03224</name>
</gene>
<dbReference type="OrthoDB" id="265402at2"/>
<feature type="chain" id="PRO_5012736719" description="Thioredoxin domain-containing protein" evidence="1">
    <location>
        <begin position="22"/>
        <end position="185"/>
    </location>
</feature>
<dbReference type="AlphaFoldDB" id="A0A225E4L2"/>
<reference evidence="3" key="1">
    <citation type="submission" date="2017-06" db="EMBL/GenBank/DDBJ databases">
        <title>Genome analysis of Fimbriiglobus ruber SP5, the first member of the order Planctomycetales with confirmed chitinolytic capability.</title>
        <authorList>
            <person name="Ravin N.V."/>
            <person name="Rakitin A.L."/>
            <person name="Ivanova A.A."/>
            <person name="Beletsky A.V."/>
            <person name="Kulichevskaya I.S."/>
            <person name="Mardanov A.V."/>
            <person name="Dedysh S.N."/>
        </authorList>
    </citation>
    <scope>NUCLEOTIDE SEQUENCE [LARGE SCALE GENOMIC DNA]</scope>
    <source>
        <strain evidence="3">SP5</strain>
    </source>
</reference>
<dbReference type="RefSeq" id="WP_088254440.1">
    <property type="nucleotide sequence ID" value="NZ_NIDE01000004.1"/>
</dbReference>
<name>A0A225E4L2_9BACT</name>
<evidence type="ECO:0000256" key="1">
    <source>
        <dbReference type="SAM" id="SignalP"/>
    </source>
</evidence>
<accession>A0A225E4L2</accession>
<dbReference type="Proteomes" id="UP000214646">
    <property type="component" value="Unassembled WGS sequence"/>
</dbReference>
<evidence type="ECO:0000313" key="2">
    <source>
        <dbReference type="EMBL" id="OWK43625.1"/>
    </source>
</evidence>
<proteinExistence type="predicted"/>
<evidence type="ECO:0008006" key="4">
    <source>
        <dbReference type="Google" id="ProtNLM"/>
    </source>
</evidence>
<keyword evidence="3" id="KW-1185">Reference proteome</keyword>
<evidence type="ECO:0000313" key="3">
    <source>
        <dbReference type="Proteomes" id="UP000214646"/>
    </source>
</evidence>
<sequence>MIRKLFATTAAIALVAGFAGAAELKSGPQPGEKVPGPFVPLNINGGSAGEKHCLYCENGTNPVVMIFARTPECPGTQKLIKAVDETTAKNSSCKMGSFVVFLSDEEKLDAKLKEMAEKEKLKKLVLSIDSPSGPQKYNVNKDADLTVVLYTDREVKVSHAFKKGEIKDADIEAILKDVSKILPTK</sequence>
<feature type="signal peptide" evidence="1">
    <location>
        <begin position="1"/>
        <end position="21"/>
    </location>
</feature>
<protein>
    <recommendedName>
        <fullName evidence="4">Thioredoxin domain-containing protein</fullName>
    </recommendedName>
</protein>
<dbReference type="EMBL" id="NIDE01000004">
    <property type="protein sequence ID" value="OWK43625.1"/>
    <property type="molecule type" value="Genomic_DNA"/>
</dbReference>
<comment type="caution">
    <text evidence="2">The sequence shown here is derived from an EMBL/GenBank/DDBJ whole genome shotgun (WGS) entry which is preliminary data.</text>
</comment>
<keyword evidence="1" id="KW-0732">Signal</keyword>
<organism evidence="2 3">
    <name type="scientific">Fimbriiglobus ruber</name>
    <dbReference type="NCBI Taxonomy" id="1908690"/>
    <lineage>
        <taxon>Bacteria</taxon>
        <taxon>Pseudomonadati</taxon>
        <taxon>Planctomycetota</taxon>
        <taxon>Planctomycetia</taxon>
        <taxon>Gemmatales</taxon>
        <taxon>Gemmataceae</taxon>
        <taxon>Fimbriiglobus</taxon>
    </lineage>
</organism>